<dbReference type="Proteomes" id="UP000740926">
    <property type="component" value="Unassembled WGS sequence"/>
</dbReference>
<feature type="compositionally biased region" description="Basic and acidic residues" evidence="1">
    <location>
        <begin position="117"/>
        <end position="127"/>
    </location>
</feature>
<organism evidence="2 3">
    <name type="scientific">Rhizopus delemar</name>
    <dbReference type="NCBI Taxonomy" id="936053"/>
    <lineage>
        <taxon>Eukaryota</taxon>
        <taxon>Fungi</taxon>
        <taxon>Fungi incertae sedis</taxon>
        <taxon>Mucoromycota</taxon>
        <taxon>Mucoromycotina</taxon>
        <taxon>Mucoromycetes</taxon>
        <taxon>Mucorales</taxon>
        <taxon>Mucorineae</taxon>
        <taxon>Rhizopodaceae</taxon>
        <taxon>Rhizopus</taxon>
    </lineage>
</organism>
<keyword evidence="3" id="KW-1185">Reference proteome</keyword>
<sequence>MRCSLMRMPASAAPKGQHEVVERRAVAQVEGHPAGNRQLGPEVQVDAVAAAADLGVVEDVIRHLRECQRDHDEVNAARAQRQGACHGGVGGRRQQGRGQQPPQAGGFRFGRQQRCRIGADTEERRMPEAVLPRAADQQLQA</sequence>
<reference evidence="2 3" key="1">
    <citation type="journal article" date="2020" name="Microb. Genom.">
        <title>Genetic diversity of clinical and environmental Mucorales isolates obtained from an investigation of mucormycosis cases among solid organ transplant recipients.</title>
        <authorList>
            <person name="Nguyen M.H."/>
            <person name="Kaul D."/>
            <person name="Muto C."/>
            <person name="Cheng S.J."/>
            <person name="Richter R.A."/>
            <person name="Bruno V.M."/>
            <person name="Liu G."/>
            <person name="Beyhan S."/>
            <person name="Sundermann A.J."/>
            <person name="Mounaud S."/>
            <person name="Pasculle A.W."/>
            <person name="Nierman W.C."/>
            <person name="Driscoll E."/>
            <person name="Cumbie R."/>
            <person name="Clancy C.J."/>
            <person name="Dupont C.L."/>
        </authorList>
    </citation>
    <scope>NUCLEOTIDE SEQUENCE [LARGE SCALE GENOMIC DNA]</scope>
    <source>
        <strain evidence="2 3">GL24</strain>
    </source>
</reference>
<feature type="compositionally biased region" description="Low complexity" evidence="1">
    <location>
        <begin position="96"/>
        <end position="112"/>
    </location>
</feature>
<dbReference type="AlphaFoldDB" id="A0A9P6XV95"/>
<proteinExistence type="predicted"/>
<accession>A0A9P6XV95</accession>
<feature type="region of interest" description="Disordered" evidence="1">
    <location>
        <begin position="73"/>
        <end position="141"/>
    </location>
</feature>
<comment type="caution">
    <text evidence="2">The sequence shown here is derived from an EMBL/GenBank/DDBJ whole genome shotgun (WGS) entry which is preliminary data.</text>
</comment>
<evidence type="ECO:0000256" key="1">
    <source>
        <dbReference type="SAM" id="MobiDB-lite"/>
    </source>
</evidence>
<gene>
    <name evidence="2" type="ORF">G6F50_016145</name>
</gene>
<evidence type="ECO:0000313" key="3">
    <source>
        <dbReference type="Proteomes" id="UP000740926"/>
    </source>
</evidence>
<name>A0A9P6XV95_9FUNG</name>
<protein>
    <submittedName>
        <fullName evidence="2">Uncharacterized protein</fullName>
    </submittedName>
</protein>
<dbReference type="EMBL" id="JAANIU010009750">
    <property type="protein sequence ID" value="KAG1532648.1"/>
    <property type="molecule type" value="Genomic_DNA"/>
</dbReference>
<evidence type="ECO:0000313" key="2">
    <source>
        <dbReference type="EMBL" id="KAG1532648.1"/>
    </source>
</evidence>